<protein>
    <submittedName>
        <fullName evidence="2">Uncharacterized protein</fullName>
    </submittedName>
</protein>
<dbReference type="AlphaFoldDB" id="A0AAD0U596"/>
<feature type="region of interest" description="Disordered" evidence="1">
    <location>
        <begin position="43"/>
        <end position="63"/>
    </location>
</feature>
<organism evidence="2 3">
    <name type="scientific">Pseudoalteromonas agarivorans</name>
    <dbReference type="NCBI Taxonomy" id="176102"/>
    <lineage>
        <taxon>Bacteria</taxon>
        <taxon>Pseudomonadati</taxon>
        <taxon>Pseudomonadota</taxon>
        <taxon>Gammaproteobacteria</taxon>
        <taxon>Alteromonadales</taxon>
        <taxon>Pseudoalteromonadaceae</taxon>
        <taxon>Pseudoalteromonas</taxon>
    </lineage>
</organism>
<dbReference type="Proteomes" id="UP000279995">
    <property type="component" value="Chromosome I"/>
</dbReference>
<sequence>MITGDRVKLLRSVGVYPAGCKGIVEHVGGDGYIDVSLDENEQGNAINPPVPLPPSPKSSFGVC</sequence>
<name>A0AAD0U596_9GAMM</name>
<accession>A0AAD0U596</accession>
<dbReference type="EMBL" id="CP033065">
    <property type="protein sequence ID" value="AYM87569.1"/>
    <property type="molecule type" value="Genomic_DNA"/>
</dbReference>
<reference evidence="2 3" key="1">
    <citation type="submission" date="2018-10" db="EMBL/GenBank/DDBJ databases">
        <title>Complete Genome Sequence and Transcriptomic Profiles of a Marine Bacterium, Pseudoalteromonas agarivorans Hao 2018.</title>
        <authorList>
            <person name="Hao L."/>
        </authorList>
    </citation>
    <scope>NUCLEOTIDE SEQUENCE [LARGE SCALE GENOMIC DNA]</scope>
    <source>
        <strain evidence="2 3">Hao 2018</strain>
    </source>
</reference>
<dbReference type="RefSeq" id="WP_121637941.1">
    <property type="nucleotide sequence ID" value="NZ_CP033065.1"/>
</dbReference>
<evidence type="ECO:0000313" key="3">
    <source>
        <dbReference type="Proteomes" id="UP000279995"/>
    </source>
</evidence>
<proteinExistence type="predicted"/>
<evidence type="ECO:0000313" key="2">
    <source>
        <dbReference type="EMBL" id="AYM87569.1"/>
    </source>
</evidence>
<gene>
    <name evidence="2" type="ORF">D9T18_13185</name>
</gene>
<evidence type="ECO:0000256" key="1">
    <source>
        <dbReference type="SAM" id="MobiDB-lite"/>
    </source>
</evidence>